<dbReference type="Pfam" id="PF08532">
    <property type="entry name" value="Glyco_hydro_42M"/>
    <property type="match status" value="1"/>
</dbReference>
<dbReference type="STRING" id="652787.SAMN05216490_2355"/>
<evidence type="ECO:0000256" key="8">
    <source>
        <dbReference type="SAM" id="SignalP"/>
    </source>
</evidence>
<sequence length="681" mass="77268">MIKINRFFWVISILLLTVLSVNAQTLYVGTNYHPHDNKDPEKIKKDIMLMKAAGFKVVRMGHLAWDSYEPSEDKFDFQWFDTVMDMMNDAGIKVILDIAIRPAPIWLHHKYPSIDVTSPGGGAQYPNHRYMDDVGDPMYQKYAVRYADTLTKHYAKHPALLAFGIDNESGDGPISYSESVRKRFVVWLTNKYSNLDNLNKAWATQRWSRRINEFDEVGLPLTGEKNGAPEKILDFRRFISDEVNQILFKVLDKVNTNAPGVLTNTNAWYFSSMRYFDYSEIAYSGKMAREGCGFYPGNSLTTNWGIMNSAFVMSRGQFESTNPFWCSEFTTMTAVPNSIRKSAYATLMYGNQMVCGWTWQSMWGGEEQYLEGMLDWDGIPNRKYDEYKKIATEFKKIEKFFPYKPRPEVGLAFSFPSQIASSSFPEQQDQQLQTCWNLFYYRNMDSRVVEISKSSLNYKLLFVPGVTVMDETTANKIRDFVKNGGTVIMTSNSAVVDETGKVFASTYPGRLSDVFGIRVAGYEETEAMNEISRDSLKGKKIKLNYQGKTIGTESTRYDVIESKGAEILGNITSLDKDYPIITSNKYGKGRAIYVGLPASGEVLGPLVDKLIDELGIKKGPQVPDGILARQIDKNHILYLNTGRSPAEIKLKGTFKGILTGKTFVDSFTLPSEEPELIEIKE</sequence>
<evidence type="ECO:0000313" key="12">
    <source>
        <dbReference type="Proteomes" id="UP000199679"/>
    </source>
</evidence>
<evidence type="ECO:0000256" key="5">
    <source>
        <dbReference type="ARBA" id="ARBA00022801"/>
    </source>
</evidence>
<keyword evidence="7" id="KW-0326">Glycosidase</keyword>
<dbReference type="OrthoDB" id="9800974at2"/>
<dbReference type="EMBL" id="LT629740">
    <property type="protein sequence ID" value="SDT03992.1"/>
    <property type="molecule type" value="Genomic_DNA"/>
</dbReference>
<evidence type="ECO:0000259" key="9">
    <source>
        <dbReference type="Pfam" id="PF02449"/>
    </source>
</evidence>
<dbReference type="InterPro" id="IPR003476">
    <property type="entry name" value="Glyco_hydro_42"/>
</dbReference>
<dbReference type="InterPro" id="IPR017853">
    <property type="entry name" value="GH"/>
</dbReference>
<dbReference type="GO" id="GO:0046872">
    <property type="term" value="F:metal ion binding"/>
    <property type="evidence" value="ECO:0007669"/>
    <property type="project" value="UniProtKB-KW"/>
</dbReference>
<dbReference type="GO" id="GO:0009341">
    <property type="term" value="C:beta-galactosidase complex"/>
    <property type="evidence" value="ECO:0007669"/>
    <property type="project" value="InterPro"/>
</dbReference>
<organism evidence="11 12">
    <name type="scientific">Mucilaginibacter mallensis</name>
    <dbReference type="NCBI Taxonomy" id="652787"/>
    <lineage>
        <taxon>Bacteria</taxon>
        <taxon>Pseudomonadati</taxon>
        <taxon>Bacteroidota</taxon>
        <taxon>Sphingobacteriia</taxon>
        <taxon>Sphingobacteriales</taxon>
        <taxon>Sphingobacteriaceae</taxon>
        <taxon>Mucilaginibacter</taxon>
    </lineage>
</organism>
<dbReference type="PANTHER" id="PTHR36447">
    <property type="entry name" value="BETA-GALACTOSIDASE GANA"/>
    <property type="match status" value="1"/>
</dbReference>
<dbReference type="SUPFAM" id="SSF52317">
    <property type="entry name" value="Class I glutamine amidotransferase-like"/>
    <property type="match status" value="1"/>
</dbReference>
<comment type="catalytic activity">
    <reaction evidence="1">
        <text>Hydrolysis of terminal non-reducing beta-D-galactose residues in beta-D-galactosides.</text>
        <dbReference type="EC" id="3.2.1.23"/>
    </reaction>
</comment>
<accession>A0A1H1X475</accession>
<keyword evidence="5" id="KW-0378">Hydrolase</keyword>
<dbReference type="Proteomes" id="UP000199679">
    <property type="component" value="Chromosome I"/>
</dbReference>
<dbReference type="InterPro" id="IPR013529">
    <property type="entry name" value="Glyco_hydro_42_N"/>
</dbReference>
<evidence type="ECO:0000259" key="10">
    <source>
        <dbReference type="Pfam" id="PF08532"/>
    </source>
</evidence>
<dbReference type="CDD" id="cd03143">
    <property type="entry name" value="A4_beta-galactosidase_middle_domain"/>
    <property type="match status" value="1"/>
</dbReference>
<dbReference type="InterPro" id="IPR029062">
    <property type="entry name" value="Class_I_gatase-like"/>
</dbReference>
<feature type="domain" description="Glycoside hydrolase family 42 N-terminal" evidence="9">
    <location>
        <begin position="32"/>
        <end position="397"/>
    </location>
</feature>
<evidence type="ECO:0000313" key="11">
    <source>
        <dbReference type="EMBL" id="SDT03992.1"/>
    </source>
</evidence>
<evidence type="ECO:0000256" key="1">
    <source>
        <dbReference type="ARBA" id="ARBA00001412"/>
    </source>
</evidence>
<keyword evidence="8" id="KW-0732">Signal</keyword>
<dbReference type="Gene3D" id="3.40.50.880">
    <property type="match status" value="1"/>
</dbReference>
<evidence type="ECO:0000256" key="3">
    <source>
        <dbReference type="ARBA" id="ARBA00012756"/>
    </source>
</evidence>
<comment type="similarity">
    <text evidence="2">Belongs to the glycosyl hydrolase 42 family.</text>
</comment>
<dbReference type="RefSeq" id="WP_091372676.1">
    <property type="nucleotide sequence ID" value="NZ_LT629740.1"/>
</dbReference>
<dbReference type="Gene3D" id="3.20.20.80">
    <property type="entry name" value="Glycosidases"/>
    <property type="match status" value="1"/>
</dbReference>
<feature type="chain" id="PRO_5009265172" description="beta-galactosidase" evidence="8">
    <location>
        <begin position="24"/>
        <end position="681"/>
    </location>
</feature>
<dbReference type="EC" id="3.2.1.23" evidence="3"/>
<dbReference type="GO" id="GO:0004565">
    <property type="term" value="F:beta-galactosidase activity"/>
    <property type="evidence" value="ECO:0007669"/>
    <property type="project" value="UniProtKB-EC"/>
</dbReference>
<dbReference type="AlphaFoldDB" id="A0A1H1X475"/>
<dbReference type="Pfam" id="PF02449">
    <property type="entry name" value="Glyco_hydro_42"/>
    <property type="match status" value="1"/>
</dbReference>
<name>A0A1H1X475_MUCMA</name>
<proteinExistence type="inferred from homology"/>
<protein>
    <recommendedName>
        <fullName evidence="3">beta-galactosidase</fullName>
        <ecNumber evidence="3">3.2.1.23</ecNumber>
    </recommendedName>
</protein>
<evidence type="ECO:0000256" key="2">
    <source>
        <dbReference type="ARBA" id="ARBA00005940"/>
    </source>
</evidence>
<evidence type="ECO:0000256" key="7">
    <source>
        <dbReference type="ARBA" id="ARBA00023295"/>
    </source>
</evidence>
<reference evidence="11 12" key="1">
    <citation type="submission" date="2016-10" db="EMBL/GenBank/DDBJ databases">
        <authorList>
            <person name="de Groot N.N."/>
        </authorList>
    </citation>
    <scope>NUCLEOTIDE SEQUENCE [LARGE SCALE GENOMIC DNA]</scope>
    <source>
        <strain evidence="11 12">MP1X4</strain>
    </source>
</reference>
<keyword evidence="4" id="KW-0479">Metal-binding</keyword>
<keyword evidence="6" id="KW-0862">Zinc</keyword>
<evidence type="ECO:0000256" key="4">
    <source>
        <dbReference type="ARBA" id="ARBA00022723"/>
    </source>
</evidence>
<keyword evidence="12" id="KW-1185">Reference proteome</keyword>
<feature type="domain" description="Beta-galactosidase trimerisation" evidence="10">
    <location>
        <begin position="417"/>
        <end position="616"/>
    </location>
</feature>
<feature type="signal peptide" evidence="8">
    <location>
        <begin position="1"/>
        <end position="23"/>
    </location>
</feature>
<dbReference type="GO" id="GO:0005975">
    <property type="term" value="P:carbohydrate metabolic process"/>
    <property type="evidence" value="ECO:0007669"/>
    <property type="project" value="InterPro"/>
</dbReference>
<gene>
    <name evidence="11" type="ORF">SAMN05216490_2355</name>
</gene>
<dbReference type="PANTHER" id="PTHR36447:SF2">
    <property type="entry name" value="BETA-GALACTOSIDASE YESZ"/>
    <property type="match status" value="1"/>
</dbReference>
<dbReference type="SUPFAM" id="SSF51445">
    <property type="entry name" value="(Trans)glycosidases"/>
    <property type="match status" value="1"/>
</dbReference>
<dbReference type="InterPro" id="IPR013738">
    <property type="entry name" value="Beta_galactosidase_Trimer"/>
</dbReference>
<evidence type="ECO:0000256" key="6">
    <source>
        <dbReference type="ARBA" id="ARBA00022833"/>
    </source>
</evidence>